<sequence length="209" mass="22954">MRADLRLSRSGLLVLGLCVGGLAWAAQSGAPARAQFFFPFFDNRPTTRPDMGYRRHRDGGVIELRPKSHRKRPRAADKKPKAPKLAPAAPENAKAVPTPAPAVEGPPPPYEPQLLRLSEIMGALSYLQTLCGASDGNAALWRDQMENLMSAENAGPSQREKLAGAYNRGLRGYEYSYHVCTPNARLVSERFLDEGARIAHDISSKYRAN</sequence>
<name>A0ABS9ZAM7_9HYPH</name>
<gene>
    <name evidence="2" type="ORF">K2U94_15285</name>
</gene>
<accession>A0ABS9ZAM7</accession>
<dbReference type="Proteomes" id="UP001139104">
    <property type="component" value="Unassembled WGS sequence"/>
</dbReference>
<evidence type="ECO:0000313" key="3">
    <source>
        <dbReference type="Proteomes" id="UP001139104"/>
    </source>
</evidence>
<reference evidence="2" key="1">
    <citation type="journal article" date="2022" name="ISME J.">
        <title>Identification of active gaseous-alkane degraders at natural gas seeps.</title>
        <authorList>
            <person name="Farhan Ul Haque M."/>
            <person name="Hernandez M."/>
            <person name="Crombie A.T."/>
            <person name="Murrell J.C."/>
        </authorList>
    </citation>
    <scope>NUCLEOTIDE SEQUENCE</scope>
    <source>
        <strain evidence="2">PC2</strain>
    </source>
</reference>
<keyword evidence="3" id="KW-1185">Reference proteome</keyword>
<dbReference type="InterPro" id="IPR012645">
    <property type="entry name" value="CHP02301"/>
</dbReference>
<comment type="caution">
    <text evidence="2">The sequence shown here is derived from an EMBL/GenBank/DDBJ whole genome shotgun (WGS) entry which is preliminary data.</text>
</comment>
<evidence type="ECO:0000313" key="2">
    <source>
        <dbReference type="EMBL" id="MCI4684106.1"/>
    </source>
</evidence>
<dbReference type="EMBL" id="JAIVFP010000001">
    <property type="protein sequence ID" value="MCI4684106.1"/>
    <property type="molecule type" value="Genomic_DNA"/>
</dbReference>
<feature type="compositionally biased region" description="Low complexity" evidence="1">
    <location>
        <begin position="83"/>
        <end position="97"/>
    </location>
</feature>
<dbReference type="RefSeq" id="WP_243068016.1">
    <property type="nucleotide sequence ID" value="NZ_JAIVFK010000039.1"/>
</dbReference>
<feature type="region of interest" description="Disordered" evidence="1">
    <location>
        <begin position="65"/>
        <end position="108"/>
    </location>
</feature>
<evidence type="ECO:0000256" key="1">
    <source>
        <dbReference type="SAM" id="MobiDB-lite"/>
    </source>
</evidence>
<dbReference type="NCBIfam" id="TIGR02301">
    <property type="entry name" value="TIGR02301 family protein"/>
    <property type="match status" value="1"/>
</dbReference>
<protein>
    <submittedName>
        <fullName evidence="2">TIGR02301 family protein</fullName>
    </submittedName>
</protein>
<feature type="compositionally biased region" description="Pro residues" evidence="1">
    <location>
        <begin position="98"/>
        <end position="108"/>
    </location>
</feature>
<dbReference type="Pfam" id="PF09539">
    <property type="entry name" value="DUF2385"/>
    <property type="match status" value="1"/>
</dbReference>
<organism evidence="2 3">
    <name type="scientific">Candidatus Rhodoblastus alkanivorans</name>
    <dbReference type="NCBI Taxonomy" id="2954117"/>
    <lineage>
        <taxon>Bacteria</taxon>
        <taxon>Pseudomonadati</taxon>
        <taxon>Pseudomonadota</taxon>
        <taxon>Alphaproteobacteria</taxon>
        <taxon>Hyphomicrobiales</taxon>
        <taxon>Rhodoblastaceae</taxon>
        <taxon>Rhodoblastus</taxon>
    </lineage>
</organism>
<proteinExistence type="predicted"/>